<dbReference type="PANTHER" id="PTHR38589">
    <property type="entry name" value="BLR0621 PROTEIN"/>
    <property type="match status" value="1"/>
</dbReference>
<protein>
    <submittedName>
        <fullName evidence="4">L,D-peptidoglycan transpeptidase YkuD, ErfK/YbiS/YcfS/YnhG family</fullName>
    </submittedName>
</protein>
<gene>
    <name evidence="4" type="ORF">SAMN05216499_11252</name>
</gene>
<dbReference type="PANTHER" id="PTHR38589:SF1">
    <property type="entry name" value="BLR0621 PROTEIN"/>
    <property type="match status" value="1"/>
</dbReference>
<proteinExistence type="predicted"/>
<reference evidence="4 5" key="1">
    <citation type="submission" date="2016-11" db="EMBL/GenBank/DDBJ databases">
        <authorList>
            <person name="Jaros S."/>
            <person name="Januszkiewicz K."/>
            <person name="Wedrychowicz H."/>
        </authorList>
    </citation>
    <scope>NUCLEOTIDE SEQUENCE [LARGE SCALE GENOMIC DNA]</scope>
    <source>
        <strain evidence="4 5">CGMCC 4.2025</strain>
    </source>
</reference>
<dbReference type="GO" id="GO:0016740">
    <property type="term" value="F:transferase activity"/>
    <property type="evidence" value="ECO:0007669"/>
    <property type="project" value="InterPro"/>
</dbReference>
<sequence>MSATPSDAYADRRPTPANGPDADGGRDRDAEGRDRNRHRRPRRRRRTMALVAVGVAGLAMVGAGYAVVARHSGTAAADTAGRANAGAPGASAPPGAAAAHANQAAPDGSSATIAGLGPRTRAAIPATTRQVLVASGKAKNSSDTVVTLWTRTGTGRWRPGTAWAAHNALRGWTAGHHVGDLHSPIGVYTLSDAGGFDPDPGAKLPYHQSADFRAGGVGFDGEPLDEAFDYVIAIDYNRVPGRSPLDSTQPLGAGRGGGIWVHVDHGGPTHGCVSISAAHMVDLLHTLLPADHPVIVMGDRGSLAT</sequence>
<dbReference type="RefSeq" id="WP_235002254.1">
    <property type="nucleotide sequence ID" value="NZ_FRBI01000012.1"/>
</dbReference>
<evidence type="ECO:0000259" key="3">
    <source>
        <dbReference type="Pfam" id="PF03734"/>
    </source>
</evidence>
<accession>A0A1M7JVI3</accession>
<keyword evidence="2" id="KW-0472">Membrane</keyword>
<feature type="region of interest" description="Disordered" evidence="1">
    <location>
        <begin position="79"/>
        <end position="114"/>
    </location>
</feature>
<feature type="compositionally biased region" description="Basic and acidic residues" evidence="1">
    <location>
        <begin position="23"/>
        <end position="34"/>
    </location>
</feature>
<keyword evidence="5" id="KW-1185">Reference proteome</keyword>
<dbReference type="EMBL" id="FRBI01000012">
    <property type="protein sequence ID" value="SHM56723.1"/>
    <property type="molecule type" value="Genomic_DNA"/>
</dbReference>
<feature type="compositionally biased region" description="Basic residues" evidence="1">
    <location>
        <begin position="35"/>
        <end position="46"/>
    </location>
</feature>
<organism evidence="4 5">
    <name type="scientific">Actinacidiphila paucisporea</name>
    <dbReference type="NCBI Taxonomy" id="310782"/>
    <lineage>
        <taxon>Bacteria</taxon>
        <taxon>Bacillati</taxon>
        <taxon>Actinomycetota</taxon>
        <taxon>Actinomycetes</taxon>
        <taxon>Kitasatosporales</taxon>
        <taxon>Streptomycetaceae</taxon>
        <taxon>Actinacidiphila</taxon>
    </lineage>
</organism>
<feature type="transmembrane region" description="Helical" evidence="2">
    <location>
        <begin position="47"/>
        <end position="68"/>
    </location>
</feature>
<name>A0A1M7JVI3_9ACTN</name>
<feature type="compositionally biased region" description="Low complexity" evidence="1">
    <location>
        <begin position="79"/>
        <end position="106"/>
    </location>
</feature>
<dbReference type="AlphaFoldDB" id="A0A1M7JVI3"/>
<dbReference type="InterPro" id="IPR005490">
    <property type="entry name" value="LD_TPept_cat_dom"/>
</dbReference>
<evidence type="ECO:0000256" key="2">
    <source>
        <dbReference type="SAM" id="Phobius"/>
    </source>
</evidence>
<evidence type="ECO:0000256" key="1">
    <source>
        <dbReference type="SAM" id="MobiDB-lite"/>
    </source>
</evidence>
<keyword evidence="2" id="KW-0812">Transmembrane</keyword>
<keyword evidence="2" id="KW-1133">Transmembrane helix</keyword>
<evidence type="ECO:0000313" key="5">
    <source>
        <dbReference type="Proteomes" id="UP000184111"/>
    </source>
</evidence>
<feature type="domain" description="L,D-TPase catalytic" evidence="3">
    <location>
        <begin position="147"/>
        <end position="296"/>
    </location>
</feature>
<dbReference type="Pfam" id="PF03734">
    <property type="entry name" value="YkuD"/>
    <property type="match status" value="1"/>
</dbReference>
<dbReference type="STRING" id="310782.SAMN05216499_11252"/>
<feature type="region of interest" description="Disordered" evidence="1">
    <location>
        <begin position="1"/>
        <end position="46"/>
    </location>
</feature>
<dbReference type="Proteomes" id="UP000184111">
    <property type="component" value="Unassembled WGS sequence"/>
</dbReference>
<evidence type="ECO:0000313" key="4">
    <source>
        <dbReference type="EMBL" id="SHM56723.1"/>
    </source>
</evidence>